<dbReference type="Proteomes" id="UP000238479">
    <property type="component" value="Chromosome 5"/>
</dbReference>
<keyword evidence="3" id="KW-1185">Reference proteome</keyword>
<evidence type="ECO:0000256" key="1">
    <source>
        <dbReference type="SAM" id="Phobius"/>
    </source>
</evidence>
<evidence type="ECO:0000313" key="3">
    <source>
        <dbReference type="Proteomes" id="UP000238479"/>
    </source>
</evidence>
<gene>
    <name evidence="2" type="ORF">RchiOBHm_Chr5g0046441</name>
</gene>
<accession>A0A2P6QE31</accession>
<evidence type="ECO:0000313" key="2">
    <source>
        <dbReference type="EMBL" id="PRQ32443.1"/>
    </source>
</evidence>
<reference evidence="2 3" key="1">
    <citation type="journal article" date="2018" name="Nat. Genet.">
        <title>The Rosa genome provides new insights in the design of modern roses.</title>
        <authorList>
            <person name="Bendahmane M."/>
        </authorList>
    </citation>
    <scope>NUCLEOTIDE SEQUENCE [LARGE SCALE GENOMIC DNA]</scope>
    <source>
        <strain evidence="3">cv. Old Blush</strain>
    </source>
</reference>
<keyword evidence="1" id="KW-0812">Transmembrane</keyword>
<protein>
    <submittedName>
        <fullName evidence="2">Uncharacterized protein</fullName>
    </submittedName>
</protein>
<dbReference type="EMBL" id="PDCK01000043">
    <property type="protein sequence ID" value="PRQ32443.1"/>
    <property type="molecule type" value="Genomic_DNA"/>
</dbReference>
<name>A0A2P6QE31_ROSCH</name>
<feature type="transmembrane region" description="Helical" evidence="1">
    <location>
        <begin position="252"/>
        <end position="270"/>
    </location>
</feature>
<sequence length="308" mass="35293">MKIPSALLGLGEHRSWPLYTLLHQRWSKIPASFSASIPWRTALTMSLDRLWLLILLATISFSHTLFEHAGSFLRMEAAAMYTWTGMAPRVRHLRPIRARLKLEGSGSDLVGLWQKLVARFWPVAISSLQTISDRVSVQWGDAMLANDPEAVKVRIWDLGDSFWALHLSACWNCFFGYLGRRLPSIQRIILRGVGKVGQTTSGYLDRRLPSIRRIYLRGTMVDRTIGTVLHSPDSVWCLIKCLIASLRTLASFYIYMLFFFLWLLLIKWLIITLKKKKTSLITDEGLSILVIRVNVHDVVCINLYDLYS</sequence>
<keyword evidence="1" id="KW-1133">Transmembrane helix</keyword>
<proteinExistence type="predicted"/>
<dbReference type="AlphaFoldDB" id="A0A2P6QE31"/>
<comment type="caution">
    <text evidence="2">The sequence shown here is derived from an EMBL/GenBank/DDBJ whole genome shotgun (WGS) entry which is preliminary data.</text>
</comment>
<keyword evidence="1" id="KW-0472">Membrane</keyword>
<organism evidence="2 3">
    <name type="scientific">Rosa chinensis</name>
    <name type="common">China rose</name>
    <dbReference type="NCBI Taxonomy" id="74649"/>
    <lineage>
        <taxon>Eukaryota</taxon>
        <taxon>Viridiplantae</taxon>
        <taxon>Streptophyta</taxon>
        <taxon>Embryophyta</taxon>
        <taxon>Tracheophyta</taxon>
        <taxon>Spermatophyta</taxon>
        <taxon>Magnoliopsida</taxon>
        <taxon>eudicotyledons</taxon>
        <taxon>Gunneridae</taxon>
        <taxon>Pentapetalae</taxon>
        <taxon>rosids</taxon>
        <taxon>fabids</taxon>
        <taxon>Rosales</taxon>
        <taxon>Rosaceae</taxon>
        <taxon>Rosoideae</taxon>
        <taxon>Rosoideae incertae sedis</taxon>
        <taxon>Rosa</taxon>
    </lineage>
</organism>
<dbReference type="Gramene" id="PRQ32443">
    <property type="protein sequence ID" value="PRQ32443"/>
    <property type="gene ID" value="RchiOBHm_Chr5g0046441"/>
</dbReference>